<dbReference type="InParanoid" id="A0A2P6NP62"/>
<dbReference type="Gene3D" id="1.20.58.860">
    <property type="match status" value="1"/>
</dbReference>
<feature type="domain" description="UCH catalytic" evidence="15">
    <location>
        <begin position="15"/>
        <end position="230"/>
    </location>
</feature>
<gene>
    <name evidence="16" type="ORF">PROFUN_06522</name>
</gene>
<evidence type="ECO:0000256" key="14">
    <source>
        <dbReference type="SAM" id="Coils"/>
    </source>
</evidence>
<keyword evidence="6 9" id="KW-0378">Hydrolase</keyword>
<feature type="active site" description="Proton donor" evidence="10 12">
    <location>
        <position position="168"/>
    </location>
</feature>
<dbReference type="AlphaFoldDB" id="A0A2P6NP62"/>
<keyword evidence="8" id="KW-0539">Nucleus</keyword>
<evidence type="ECO:0000256" key="11">
    <source>
        <dbReference type="PIRSR" id="PIRSR038120-2"/>
    </source>
</evidence>
<dbReference type="GO" id="GO:0016579">
    <property type="term" value="P:protein deubiquitination"/>
    <property type="evidence" value="ECO:0007669"/>
    <property type="project" value="InterPro"/>
</dbReference>
<keyword evidence="14" id="KW-0175">Coiled coil</keyword>
<evidence type="ECO:0000256" key="8">
    <source>
        <dbReference type="ARBA" id="ARBA00023242"/>
    </source>
</evidence>
<comment type="catalytic activity">
    <reaction evidence="1 9 12 13">
        <text>Thiol-dependent hydrolysis of ester, thioester, amide, peptide and isopeptide bonds formed by the C-terminal Gly of ubiquitin (a 76-residue protein attached to proteins as an intracellular targeting signal).</text>
        <dbReference type="EC" id="3.4.19.12"/>
    </reaction>
</comment>
<dbReference type="PANTHER" id="PTHR10589:SF16">
    <property type="entry name" value="UBIQUITIN CARBOXYL-TERMINAL HYDROLASE ISOZYME L5"/>
    <property type="match status" value="1"/>
</dbReference>
<dbReference type="InterPro" id="IPR036959">
    <property type="entry name" value="Peptidase_C12_UCH_sf"/>
</dbReference>
<dbReference type="PROSITE" id="PS52048">
    <property type="entry name" value="UCH_DOMAIN"/>
    <property type="match status" value="1"/>
</dbReference>
<evidence type="ECO:0000256" key="12">
    <source>
        <dbReference type="PROSITE-ProRule" id="PRU01393"/>
    </source>
</evidence>
<dbReference type="Proteomes" id="UP000241769">
    <property type="component" value="Unassembled WGS sequence"/>
</dbReference>
<protein>
    <recommendedName>
        <fullName evidence="9 13">Ubiquitin carboxyl-terminal hydrolase</fullName>
        <ecNumber evidence="9 13">3.4.19.12</ecNumber>
    </recommendedName>
</protein>
<feature type="site" description="Transition state stabilizer" evidence="12">
    <location>
        <position position="85"/>
    </location>
</feature>
<evidence type="ECO:0000256" key="1">
    <source>
        <dbReference type="ARBA" id="ARBA00000707"/>
    </source>
</evidence>
<dbReference type="GO" id="GO:0006511">
    <property type="term" value="P:ubiquitin-dependent protein catabolic process"/>
    <property type="evidence" value="ECO:0007669"/>
    <property type="project" value="UniProtKB-UniRule"/>
</dbReference>
<accession>A0A2P6NP62</accession>
<evidence type="ECO:0000256" key="3">
    <source>
        <dbReference type="ARBA" id="ARBA00009326"/>
    </source>
</evidence>
<keyword evidence="5 9" id="KW-0833">Ubl conjugation pathway</keyword>
<reference evidence="16 17" key="1">
    <citation type="journal article" date="2018" name="Genome Biol. Evol.">
        <title>Multiple Roots of Fruiting Body Formation in Amoebozoa.</title>
        <authorList>
            <person name="Hillmann F."/>
            <person name="Forbes G."/>
            <person name="Novohradska S."/>
            <person name="Ferling I."/>
            <person name="Riege K."/>
            <person name="Groth M."/>
            <person name="Westermann M."/>
            <person name="Marz M."/>
            <person name="Spaller T."/>
            <person name="Winckler T."/>
            <person name="Schaap P."/>
            <person name="Glockner G."/>
        </authorList>
    </citation>
    <scope>NUCLEOTIDE SEQUENCE [LARGE SCALE GENOMIC DNA]</scope>
    <source>
        <strain evidence="16 17">Jena</strain>
    </source>
</reference>
<dbReference type="InterPro" id="IPR041507">
    <property type="entry name" value="UCH_C"/>
</dbReference>
<dbReference type="PRINTS" id="PR00707">
    <property type="entry name" value="UBCTHYDRLASE"/>
</dbReference>
<dbReference type="FunCoup" id="A0A2P6NP62">
    <property type="interactions" value="937"/>
</dbReference>
<dbReference type="Pfam" id="PF01088">
    <property type="entry name" value="Peptidase_C12"/>
    <property type="match status" value="1"/>
</dbReference>
<dbReference type="PIRSF" id="PIRSF038120">
    <property type="entry name" value="Ubiquitinyl_hydrolase_UCH37"/>
    <property type="match status" value="1"/>
</dbReference>
<dbReference type="PROSITE" id="PS52049">
    <property type="entry name" value="ULD"/>
    <property type="match status" value="1"/>
</dbReference>
<sequence>MSSTRNSSRSDGGVSWCTIESDPGVFTELISQIGVKDVQVEETYDLDMLLQDFNAVYGLVFLFKWRGDKDDRPVTEHPKLFFANQVINNACATQAILSILLNNKDLEIGQELTSFRDFVQDFNPELKGMAIGNCELVRNAHNSFARPEPFVLGTEKATSEDEAEDVYHFISYVPFDGGVYELDGLKKGPIFLGSIADKENWLRVAIPVIQQRIEKYAKSEIRFNLMSIVRDKRVDLKKAIEQQQSQLTQIDAKLSGNKELKEKKERVEADIESNKQRLQAEEEKFENWKTENIRRKHNYIPFIVNLLKILADRGELSNLISTAQKTR</sequence>
<comment type="subcellular location">
    <subcellularLocation>
        <location evidence="2">Nucleus</location>
    </subcellularLocation>
</comment>
<dbReference type="GO" id="GO:0005634">
    <property type="term" value="C:nucleus"/>
    <property type="evidence" value="ECO:0007669"/>
    <property type="project" value="UniProtKB-SubCell"/>
</dbReference>
<evidence type="ECO:0000313" key="17">
    <source>
        <dbReference type="Proteomes" id="UP000241769"/>
    </source>
</evidence>
<keyword evidence="17" id="KW-1185">Reference proteome</keyword>
<keyword evidence="7 9" id="KW-0788">Thiol protease</keyword>
<proteinExistence type="inferred from homology"/>
<evidence type="ECO:0000256" key="4">
    <source>
        <dbReference type="ARBA" id="ARBA00022670"/>
    </source>
</evidence>
<evidence type="ECO:0000259" key="15">
    <source>
        <dbReference type="PROSITE" id="PS52048"/>
    </source>
</evidence>
<evidence type="ECO:0000256" key="10">
    <source>
        <dbReference type="PIRSR" id="PIRSR038120-1"/>
    </source>
</evidence>
<feature type="site" description="Important for enzyme activity" evidence="11 12">
    <location>
        <position position="183"/>
    </location>
</feature>
<evidence type="ECO:0000256" key="7">
    <source>
        <dbReference type="ARBA" id="ARBA00022807"/>
    </source>
</evidence>
<feature type="coiled-coil region" evidence="14">
    <location>
        <begin position="233"/>
        <end position="291"/>
    </location>
</feature>
<evidence type="ECO:0000313" key="16">
    <source>
        <dbReference type="EMBL" id="PRP85688.1"/>
    </source>
</evidence>
<keyword evidence="4 9" id="KW-0645">Protease</keyword>
<evidence type="ECO:0000256" key="13">
    <source>
        <dbReference type="RuleBase" id="RU361215"/>
    </source>
</evidence>
<dbReference type="GO" id="GO:0005737">
    <property type="term" value="C:cytoplasm"/>
    <property type="evidence" value="ECO:0007669"/>
    <property type="project" value="TreeGrafter"/>
</dbReference>
<evidence type="ECO:0000256" key="9">
    <source>
        <dbReference type="PIRNR" id="PIRNR038120"/>
    </source>
</evidence>
<name>A0A2P6NP62_9EUKA</name>
<dbReference type="FunFam" id="3.40.532.10:FF:000003">
    <property type="entry name" value="Ubiquitin carboxyl-terminal hydrolase"/>
    <property type="match status" value="1"/>
</dbReference>
<comment type="similarity">
    <text evidence="3 9 12 13">Belongs to the peptidase C12 family.</text>
</comment>
<dbReference type="STRING" id="1890364.A0A2P6NP62"/>
<dbReference type="SUPFAM" id="SSF54001">
    <property type="entry name" value="Cysteine proteinases"/>
    <property type="match status" value="1"/>
</dbReference>
<dbReference type="PANTHER" id="PTHR10589">
    <property type="entry name" value="UBIQUITIN CARBOXYL-TERMINAL HYDROLASE"/>
    <property type="match status" value="1"/>
</dbReference>
<feature type="active site" description="Nucleophile" evidence="10 12">
    <location>
        <position position="91"/>
    </location>
</feature>
<dbReference type="InterPro" id="IPR038765">
    <property type="entry name" value="Papain-like_cys_pep_sf"/>
</dbReference>
<dbReference type="Pfam" id="PF18031">
    <property type="entry name" value="UCH_C"/>
    <property type="match status" value="1"/>
</dbReference>
<dbReference type="InterPro" id="IPR001578">
    <property type="entry name" value="Peptidase_C12_UCH"/>
</dbReference>
<comment type="caution">
    <text evidence="16">The sequence shown here is derived from an EMBL/GenBank/DDBJ whole genome shotgun (WGS) entry which is preliminary data.</text>
</comment>
<evidence type="ECO:0000256" key="5">
    <source>
        <dbReference type="ARBA" id="ARBA00022786"/>
    </source>
</evidence>
<dbReference type="OrthoDB" id="1924260at2759"/>
<dbReference type="EC" id="3.4.19.12" evidence="9 13"/>
<dbReference type="Gene3D" id="3.40.532.10">
    <property type="entry name" value="Peptidase C12, ubiquitin carboxyl-terminal hydrolase"/>
    <property type="match status" value="1"/>
</dbReference>
<evidence type="ECO:0000256" key="2">
    <source>
        <dbReference type="ARBA" id="ARBA00004123"/>
    </source>
</evidence>
<evidence type="ECO:0000256" key="6">
    <source>
        <dbReference type="ARBA" id="ARBA00022801"/>
    </source>
</evidence>
<organism evidence="16 17">
    <name type="scientific">Planoprotostelium fungivorum</name>
    <dbReference type="NCBI Taxonomy" id="1890364"/>
    <lineage>
        <taxon>Eukaryota</taxon>
        <taxon>Amoebozoa</taxon>
        <taxon>Evosea</taxon>
        <taxon>Variosea</taxon>
        <taxon>Cavosteliida</taxon>
        <taxon>Cavosteliaceae</taxon>
        <taxon>Planoprotostelium</taxon>
    </lineage>
</organism>
<dbReference type="InterPro" id="IPR017390">
    <property type="entry name" value="Ubiquitinyl_hydrolase_UCH37"/>
</dbReference>
<dbReference type="EMBL" id="MDYQ01000041">
    <property type="protein sequence ID" value="PRP85688.1"/>
    <property type="molecule type" value="Genomic_DNA"/>
</dbReference>
<dbReference type="CDD" id="cd09617">
    <property type="entry name" value="Peptidase_C12_UCH37_BAP1"/>
    <property type="match status" value="1"/>
</dbReference>
<dbReference type="GO" id="GO:0004843">
    <property type="term" value="F:cysteine-type deubiquitinase activity"/>
    <property type="evidence" value="ECO:0007669"/>
    <property type="project" value="UniProtKB-UniRule"/>
</dbReference>